<keyword evidence="4 7" id="KW-0378">Hydrolase</keyword>
<keyword evidence="3 7" id="KW-0479">Metal-binding</keyword>
<protein>
    <recommendedName>
        <fullName evidence="7">Inorganic pyrophosphatase</fullName>
        <ecNumber evidence="7">3.6.1.1</ecNumber>
    </recommendedName>
    <alternativeName>
        <fullName evidence="7">Pyrophosphate phospho-hydrolase</fullName>
        <shortName evidence="7">PPase</shortName>
    </alternativeName>
</protein>
<feature type="binding site" evidence="7">
    <location>
        <position position="126"/>
    </location>
    <ligand>
        <name>substrate</name>
    </ligand>
</feature>
<evidence type="ECO:0000256" key="8">
    <source>
        <dbReference type="SAM" id="MobiDB-lite"/>
    </source>
</evidence>
<feature type="binding site" evidence="7">
    <location>
        <position position="89"/>
    </location>
    <ligand>
        <name>Mg(2+)</name>
        <dbReference type="ChEBI" id="CHEBI:18420"/>
        <label>3</label>
    </ligand>
</feature>
<evidence type="ECO:0000256" key="3">
    <source>
        <dbReference type="ARBA" id="ARBA00022723"/>
    </source>
</evidence>
<gene>
    <name evidence="7" type="primary">ppa</name>
    <name evidence="9" type="ORF">HNR25_001325</name>
</gene>
<dbReference type="EC" id="3.6.1.1" evidence="7"/>
<feature type="binding site" evidence="7">
    <location>
        <position position="30"/>
    </location>
    <ligand>
        <name>substrate</name>
    </ligand>
</feature>
<dbReference type="GO" id="GO:0006796">
    <property type="term" value="P:phosphate-containing compound metabolic process"/>
    <property type="evidence" value="ECO:0007669"/>
    <property type="project" value="InterPro"/>
</dbReference>
<feature type="binding site" evidence="7">
    <location>
        <position position="16"/>
    </location>
    <ligand>
        <name>substrate</name>
    </ligand>
</feature>
<keyword evidence="2 7" id="KW-0963">Cytoplasm</keyword>
<comment type="caution">
    <text evidence="9">The sequence shown here is derived from an EMBL/GenBank/DDBJ whole genome shotgun (WGS) entry which is preliminary data.</text>
</comment>
<feature type="region of interest" description="Disordered" evidence="8">
    <location>
        <begin position="136"/>
        <end position="181"/>
    </location>
</feature>
<comment type="similarity">
    <text evidence="7">Belongs to the PPase family.</text>
</comment>
<dbReference type="Proteomes" id="UP000578077">
    <property type="component" value="Unassembled WGS sequence"/>
</dbReference>
<dbReference type="PANTHER" id="PTHR10286">
    <property type="entry name" value="INORGANIC PYROPHOSPHATASE"/>
    <property type="match status" value="1"/>
</dbReference>
<feature type="active site" description="Proton acceptor" evidence="7">
    <location>
        <position position="89"/>
    </location>
</feature>
<evidence type="ECO:0000256" key="1">
    <source>
        <dbReference type="ARBA" id="ARBA00001946"/>
    </source>
</evidence>
<reference evidence="9 10" key="1">
    <citation type="submission" date="2020-08" db="EMBL/GenBank/DDBJ databases">
        <title>Sequencing the genomes of 1000 actinobacteria strains.</title>
        <authorList>
            <person name="Klenk H.-P."/>
        </authorList>
    </citation>
    <scope>NUCLEOTIDE SEQUENCE [LARGE SCALE GENOMIC DNA]</scope>
    <source>
        <strain evidence="9 10">DSM 44593</strain>
    </source>
</reference>
<accession>A0A841E541</accession>
<dbReference type="CDD" id="cd00412">
    <property type="entry name" value="pyrophosphatase"/>
    <property type="match status" value="1"/>
</dbReference>
<evidence type="ECO:0000313" key="9">
    <source>
        <dbReference type="EMBL" id="MBB5997574.1"/>
    </source>
</evidence>
<feature type="binding site" evidence="7">
    <location>
        <position position="84"/>
    </location>
    <ligand>
        <name>Mg(2+)</name>
        <dbReference type="ChEBI" id="CHEBI:18420"/>
        <label>3</label>
    </ligand>
</feature>
<comment type="cofactor">
    <cofactor evidence="1 7">
        <name>Mg(2+)</name>
        <dbReference type="ChEBI" id="CHEBI:18420"/>
    </cofactor>
</comment>
<dbReference type="RefSeq" id="WP_184633821.1">
    <property type="nucleotide sequence ID" value="NZ_BAABKT010000005.1"/>
</dbReference>
<comment type="subcellular location">
    <subcellularLocation>
        <location evidence="7">Cytoplasm</location>
    </subcellularLocation>
</comment>
<evidence type="ECO:0000256" key="7">
    <source>
        <dbReference type="HAMAP-Rule" id="MF_00209"/>
    </source>
</evidence>
<dbReference type="FunFam" id="3.90.80.10:FF:000003">
    <property type="entry name" value="Inorganic pyrophosphatase"/>
    <property type="match status" value="1"/>
</dbReference>
<dbReference type="EMBL" id="JACHLY010000001">
    <property type="protein sequence ID" value="MBB5997574.1"/>
    <property type="molecule type" value="Genomic_DNA"/>
</dbReference>
<feature type="compositionally biased region" description="Basic and acidic residues" evidence="8">
    <location>
        <begin position="136"/>
        <end position="146"/>
    </location>
</feature>
<dbReference type="Gene3D" id="3.90.80.10">
    <property type="entry name" value="Inorganic pyrophosphatase"/>
    <property type="match status" value="1"/>
</dbReference>
<evidence type="ECO:0000256" key="6">
    <source>
        <dbReference type="ARBA" id="ARBA00047820"/>
    </source>
</evidence>
<evidence type="ECO:0000256" key="5">
    <source>
        <dbReference type="ARBA" id="ARBA00022842"/>
    </source>
</evidence>
<comment type="catalytic activity">
    <reaction evidence="6 7">
        <text>diphosphate + H2O = 2 phosphate + H(+)</text>
        <dbReference type="Rhea" id="RHEA:24576"/>
        <dbReference type="ChEBI" id="CHEBI:15377"/>
        <dbReference type="ChEBI" id="CHEBI:15378"/>
        <dbReference type="ChEBI" id="CHEBI:33019"/>
        <dbReference type="ChEBI" id="CHEBI:43474"/>
        <dbReference type="EC" id="3.6.1.1"/>
    </reaction>
</comment>
<dbReference type="AlphaFoldDB" id="A0A841E541"/>
<dbReference type="HAMAP" id="MF_00209">
    <property type="entry name" value="Inorganic_PPase"/>
    <property type="match status" value="1"/>
</dbReference>
<feature type="compositionally biased region" description="Low complexity" evidence="8">
    <location>
        <begin position="162"/>
        <end position="181"/>
    </location>
</feature>
<feature type="binding site" evidence="7">
    <location>
        <position position="52"/>
    </location>
    <ligand>
        <name>Mg(2+)</name>
        <dbReference type="ChEBI" id="CHEBI:18420"/>
        <label>1</label>
    </ligand>
</feature>
<evidence type="ECO:0000256" key="2">
    <source>
        <dbReference type="ARBA" id="ARBA00022490"/>
    </source>
</evidence>
<comment type="subunit">
    <text evidence="7">Homohexamer.</text>
</comment>
<proteinExistence type="inferred from homology"/>
<name>A0A841E541_9ACTN</name>
<dbReference type="InterPro" id="IPR008162">
    <property type="entry name" value="Pyrophosphatase"/>
</dbReference>
<feature type="binding site" evidence="7">
    <location>
        <position position="89"/>
    </location>
    <ligand>
        <name>Mg(2+)</name>
        <dbReference type="ChEBI" id="CHEBI:18420"/>
        <label>1</label>
    </ligand>
</feature>
<feature type="binding site" evidence="7">
    <location>
        <position position="42"/>
    </location>
    <ligand>
        <name>substrate</name>
    </ligand>
</feature>
<dbReference type="SUPFAM" id="SSF50324">
    <property type="entry name" value="Inorganic pyrophosphatase"/>
    <property type="match status" value="1"/>
</dbReference>
<evidence type="ECO:0000313" key="10">
    <source>
        <dbReference type="Proteomes" id="UP000578077"/>
    </source>
</evidence>
<organism evidence="9 10">
    <name type="scientific">Streptomonospora salina</name>
    <dbReference type="NCBI Taxonomy" id="104205"/>
    <lineage>
        <taxon>Bacteria</taxon>
        <taxon>Bacillati</taxon>
        <taxon>Actinomycetota</taxon>
        <taxon>Actinomycetes</taxon>
        <taxon>Streptosporangiales</taxon>
        <taxon>Nocardiopsidaceae</taxon>
        <taxon>Streptomonospora</taxon>
    </lineage>
</organism>
<feature type="binding site" evidence="7">
    <location>
        <position position="57"/>
    </location>
    <ligand>
        <name>Mg(2+)</name>
        <dbReference type="ChEBI" id="CHEBI:18420"/>
        <label>2</label>
    </ligand>
</feature>
<dbReference type="Pfam" id="PF00719">
    <property type="entry name" value="Pyrophosphatase"/>
    <property type="match status" value="1"/>
</dbReference>
<dbReference type="GO" id="GO:0004427">
    <property type="term" value="F:inorganic diphosphate phosphatase activity"/>
    <property type="evidence" value="ECO:0007669"/>
    <property type="project" value="UniProtKB-UniRule"/>
</dbReference>
<dbReference type="GO" id="GO:0005737">
    <property type="term" value="C:cytoplasm"/>
    <property type="evidence" value="ECO:0007669"/>
    <property type="project" value="UniProtKB-SubCell"/>
</dbReference>
<dbReference type="GO" id="GO:0000287">
    <property type="term" value="F:magnesium ion binding"/>
    <property type="evidence" value="ECO:0007669"/>
    <property type="project" value="UniProtKB-UniRule"/>
</dbReference>
<feature type="binding site" evidence="7">
    <location>
        <position position="57"/>
    </location>
    <ligand>
        <name>Mg(2+)</name>
        <dbReference type="ChEBI" id="CHEBI:18420"/>
        <label>1</label>
    </ligand>
</feature>
<keyword evidence="5 7" id="KW-0460">Magnesium</keyword>
<evidence type="ECO:0000256" key="4">
    <source>
        <dbReference type="ARBA" id="ARBA00022801"/>
    </source>
</evidence>
<keyword evidence="10" id="KW-1185">Reference proteome</keyword>
<comment type="function">
    <text evidence="7">Catalyzes the hydrolysis of inorganic pyrophosphate (PPi) forming two phosphate ions.</text>
</comment>
<sequence>MELDMVVEIPQGSQNKYEMDHKLGRIRLDRTLFTSTQYPADYGYIPDTLAEDGEPLDAIVPLEKRSFPGCYVRVRPVAVFWMQDERGPDAKILCVPVGDPRQDHIRDLRNMPEFQLQEITHFFDIYKRLEPGKSSEVRGWQDRASAEETVEAAQRRAEEAAGEAAASAEAPASAETEAPPL</sequence>
<feature type="binding site" evidence="7">
    <location>
        <position position="8"/>
    </location>
    <ligand>
        <name>Mg(2+)</name>
        <dbReference type="ChEBI" id="CHEBI:18420"/>
        <label>2</label>
    </ligand>
</feature>
<dbReference type="InterPro" id="IPR036649">
    <property type="entry name" value="Pyrophosphatase_sf"/>
</dbReference>